<evidence type="ECO:0000313" key="2">
    <source>
        <dbReference type="EMBL" id="TDE10025.1"/>
    </source>
</evidence>
<dbReference type="AlphaFoldDB" id="A0A4R5DH12"/>
<dbReference type="SUPFAM" id="SSF55136">
    <property type="entry name" value="Probable bacterial effector-binding domain"/>
    <property type="match status" value="1"/>
</dbReference>
<protein>
    <submittedName>
        <fullName evidence="2">AraC family transcriptional regulator</fullName>
    </submittedName>
</protein>
<sequence length="152" mass="17572">MQIRTIQPMQIFCFETETTLKDISQYIRVIARQLYSEAVKNELEITGPVYWIYDGADGQPDTKFRLTIALPISQNKTLITNSDFKIKTLDAFRCMSHRHEGCWKSLGEAYGLLIFEIQVKDPEMSGQNREIYLNMDFENPDANITEVQIGLL</sequence>
<dbReference type="InterPro" id="IPR011256">
    <property type="entry name" value="Reg_factor_effector_dom_sf"/>
</dbReference>
<dbReference type="Pfam" id="PF06445">
    <property type="entry name" value="GyrI-like"/>
    <property type="match status" value="1"/>
</dbReference>
<proteinExistence type="predicted"/>
<dbReference type="Gene3D" id="3.20.80.10">
    <property type="entry name" value="Regulatory factor, effector binding domain"/>
    <property type="match status" value="1"/>
</dbReference>
<accession>A0A4R5DH12</accession>
<evidence type="ECO:0000259" key="1">
    <source>
        <dbReference type="SMART" id="SM00871"/>
    </source>
</evidence>
<evidence type="ECO:0000313" key="3">
    <source>
        <dbReference type="Proteomes" id="UP000294850"/>
    </source>
</evidence>
<dbReference type="RefSeq" id="WP_131961900.1">
    <property type="nucleotide sequence ID" value="NZ_SMFL01000017.1"/>
</dbReference>
<feature type="domain" description="AraC effector-binding" evidence="1">
    <location>
        <begin position="1"/>
        <end position="152"/>
    </location>
</feature>
<comment type="caution">
    <text evidence="2">The sequence shown here is derived from an EMBL/GenBank/DDBJ whole genome shotgun (WGS) entry which is preliminary data.</text>
</comment>
<dbReference type="SMART" id="SM00871">
    <property type="entry name" value="AraC_E_bind"/>
    <property type="match status" value="1"/>
</dbReference>
<gene>
    <name evidence="2" type="ORF">E0F88_29310</name>
</gene>
<keyword evidence="3" id="KW-1185">Reference proteome</keyword>
<dbReference type="EMBL" id="SMFL01000017">
    <property type="protein sequence ID" value="TDE10025.1"/>
    <property type="molecule type" value="Genomic_DNA"/>
</dbReference>
<dbReference type="Proteomes" id="UP000294850">
    <property type="component" value="Unassembled WGS sequence"/>
</dbReference>
<dbReference type="OrthoDB" id="6003696at2"/>
<dbReference type="InterPro" id="IPR029442">
    <property type="entry name" value="GyrI-like"/>
</dbReference>
<reference evidence="2 3" key="1">
    <citation type="submission" date="2019-03" db="EMBL/GenBank/DDBJ databases">
        <title>Dyadobacter AR-3-6 sp. nov., isolated from arctic soil.</title>
        <authorList>
            <person name="Chaudhary D.K."/>
        </authorList>
    </citation>
    <scope>NUCLEOTIDE SEQUENCE [LARGE SCALE GENOMIC DNA]</scope>
    <source>
        <strain evidence="2 3">AR-3-6</strain>
    </source>
</reference>
<organism evidence="2 3">
    <name type="scientific">Dyadobacter psychrotolerans</name>
    <dbReference type="NCBI Taxonomy" id="2541721"/>
    <lineage>
        <taxon>Bacteria</taxon>
        <taxon>Pseudomonadati</taxon>
        <taxon>Bacteroidota</taxon>
        <taxon>Cytophagia</taxon>
        <taxon>Cytophagales</taxon>
        <taxon>Spirosomataceae</taxon>
        <taxon>Dyadobacter</taxon>
    </lineage>
</organism>
<dbReference type="InterPro" id="IPR010499">
    <property type="entry name" value="AraC_E-bd"/>
</dbReference>
<name>A0A4R5DH12_9BACT</name>